<dbReference type="RefSeq" id="WP_117748579.1">
    <property type="nucleotide sequence ID" value="NZ_CATWOP010000017.1"/>
</dbReference>
<dbReference type="AlphaFoldDB" id="A0A3E4VX83"/>
<reference evidence="1 2" key="1">
    <citation type="submission" date="2018-08" db="EMBL/GenBank/DDBJ databases">
        <title>A genome reference for cultivated species of the human gut microbiota.</title>
        <authorList>
            <person name="Zou Y."/>
            <person name="Xue W."/>
            <person name="Luo G."/>
        </authorList>
    </citation>
    <scope>NUCLEOTIDE SEQUENCE [LARGE SCALE GENOMIC DNA]</scope>
    <source>
        <strain evidence="1 2">OM08-14</strain>
    </source>
</reference>
<sequence>METVNCISNQKLTEIENEVYNLCVANAETYGEDGGFCYDETDYESLGITLEQMKGYLGQLVKKGYITACEGCYFTHFIVAND</sequence>
<organism evidence="1 2">
    <name type="scientific">Phocaeicola plebeius</name>
    <dbReference type="NCBI Taxonomy" id="310297"/>
    <lineage>
        <taxon>Bacteria</taxon>
        <taxon>Pseudomonadati</taxon>
        <taxon>Bacteroidota</taxon>
        <taxon>Bacteroidia</taxon>
        <taxon>Bacteroidales</taxon>
        <taxon>Bacteroidaceae</taxon>
        <taxon>Phocaeicola</taxon>
    </lineage>
</organism>
<dbReference type="EMBL" id="QSTF01000067">
    <property type="protein sequence ID" value="RGM34543.1"/>
    <property type="molecule type" value="Genomic_DNA"/>
</dbReference>
<name>A0A3E4VX83_9BACT</name>
<dbReference type="Proteomes" id="UP000260780">
    <property type="component" value="Unassembled WGS sequence"/>
</dbReference>
<evidence type="ECO:0000313" key="1">
    <source>
        <dbReference type="EMBL" id="RGM34543.1"/>
    </source>
</evidence>
<protein>
    <submittedName>
        <fullName evidence="1">Uncharacterized protein</fullName>
    </submittedName>
</protein>
<gene>
    <name evidence="1" type="ORF">DXC17_16305</name>
</gene>
<proteinExistence type="predicted"/>
<comment type="caution">
    <text evidence="1">The sequence shown here is derived from an EMBL/GenBank/DDBJ whole genome shotgun (WGS) entry which is preliminary data.</text>
</comment>
<accession>A0A3E4VX83</accession>
<evidence type="ECO:0000313" key="2">
    <source>
        <dbReference type="Proteomes" id="UP000260780"/>
    </source>
</evidence>